<organism evidence="9 10">
    <name type="scientific">endosymbiont of Rhynchophorus ferrugineus</name>
    <dbReference type="NCBI Taxonomy" id="1972133"/>
    <lineage>
        <taxon>Bacteria</taxon>
        <taxon>Pseudomonadati</taxon>
        <taxon>Pseudomonadota</taxon>
        <taxon>Gammaproteobacteria</taxon>
        <taxon>Candidatus Nardonella</taxon>
    </lineage>
</organism>
<dbReference type="SUPFAM" id="SSF50447">
    <property type="entry name" value="Translation proteins"/>
    <property type="match status" value="1"/>
</dbReference>
<dbReference type="GO" id="GO:1990904">
    <property type="term" value="C:ribonucleoprotein complex"/>
    <property type="evidence" value="ECO:0007669"/>
    <property type="project" value="UniProtKB-KW"/>
</dbReference>
<dbReference type="Proteomes" id="UP000289537">
    <property type="component" value="Chromosome"/>
</dbReference>
<dbReference type="GO" id="GO:0005840">
    <property type="term" value="C:ribosome"/>
    <property type="evidence" value="ECO:0007669"/>
    <property type="project" value="UniProtKB-UniRule"/>
</dbReference>
<dbReference type="InterPro" id="IPR000597">
    <property type="entry name" value="Ribosomal_uL3"/>
</dbReference>
<name>A0A2Z5T3W4_9GAMM</name>
<keyword evidence="6" id="KW-0687">Ribonucleoprotein</keyword>
<dbReference type="Gene3D" id="2.40.30.10">
    <property type="entry name" value="Translation factors"/>
    <property type="match status" value="1"/>
</dbReference>
<dbReference type="OrthoDB" id="9806135at2"/>
<dbReference type="PANTHER" id="PTHR11229:SF16">
    <property type="entry name" value="LARGE RIBOSOMAL SUBUNIT PROTEIN UL3C"/>
    <property type="match status" value="1"/>
</dbReference>
<protein>
    <recommendedName>
        <fullName evidence="7">50S ribosomal protein L3</fullName>
    </recommendedName>
</protein>
<keyword evidence="5 9" id="KW-0689">Ribosomal protein</keyword>
<reference evidence="9 10" key="1">
    <citation type="journal article" date="2017" name="Proc. Natl. Acad. Sci. U.S.A.">
        <title>Small genome symbiont underlies cuticle hardness in beetles.</title>
        <authorList>
            <person name="Anbutsu H."/>
            <person name="Moriyama M."/>
            <person name="Nikoh N."/>
            <person name="Hosokawa T."/>
            <person name="Futahashi R."/>
            <person name="Tanahashi M."/>
            <person name="Meng X.Y."/>
            <person name="Kuriwada T."/>
            <person name="Mori N."/>
            <person name="Oshima K."/>
            <person name="Hattori M."/>
            <person name="Fujie M."/>
            <person name="Satoh N."/>
            <person name="Maeda T."/>
            <person name="Shigenobu S."/>
            <person name="Koga R."/>
            <person name="Fukatsu T."/>
        </authorList>
    </citation>
    <scope>NUCLEOTIDE SEQUENCE [LARGE SCALE GENOMIC DNA]</scope>
    <source>
        <strain evidence="9">NARRFE1</strain>
    </source>
</reference>
<evidence type="ECO:0000256" key="6">
    <source>
        <dbReference type="ARBA" id="ARBA00023274"/>
    </source>
</evidence>
<keyword evidence="2" id="KW-0488">Methylation</keyword>
<evidence type="ECO:0000256" key="4">
    <source>
        <dbReference type="ARBA" id="ARBA00022884"/>
    </source>
</evidence>
<dbReference type="GO" id="GO:0006412">
    <property type="term" value="P:translation"/>
    <property type="evidence" value="ECO:0007669"/>
    <property type="project" value="UniProtKB-UniRule"/>
</dbReference>
<evidence type="ECO:0000256" key="8">
    <source>
        <dbReference type="SAM" id="MobiDB-lite"/>
    </source>
</evidence>
<dbReference type="PANTHER" id="PTHR11229">
    <property type="entry name" value="50S RIBOSOMAL PROTEIN L3"/>
    <property type="match status" value="1"/>
</dbReference>
<accession>A0A2Z5T3W4</accession>
<dbReference type="EMBL" id="AP018161">
    <property type="protein sequence ID" value="BBA85091.1"/>
    <property type="molecule type" value="Genomic_DNA"/>
</dbReference>
<comment type="similarity">
    <text evidence="1">Belongs to the universal ribosomal protein uL3 family.</text>
</comment>
<dbReference type="Pfam" id="PF00297">
    <property type="entry name" value="Ribosomal_L3"/>
    <property type="match status" value="1"/>
</dbReference>
<dbReference type="InterPro" id="IPR019927">
    <property type="entry name" value="Ribosomal_uL3_bac/org-type"/>
</dbReference>
<evidence type="ECO:0000256" key="2">
    <source>
        <dbReference type="ARBA" id="ARBA00022481"/>
    </source>
</evidence>
<evidence type="ECO:0000256" key="7">
    <source>
        <dbReference type="NCBIfam" id="TIGR03625"/>
    </source>
</evidence>
<proteinExistence type="inferred from homology"/>
<evidence type="ECO:0000313" key="10">
    <source>
        <dbReference type="Proteomes" id="UP000289537"/>
    </source>
</evidence>
<dbReference type="AlphaFoldDB" id="A0A2Z5T3W4"/>
<dbReference type="GO" id="GO:0019843">
    <property type="term" value="F:rRNA binding"/>
    <property type="evidence" value="ECO:0007669"/>
    <property type="project" value="UniProtKB-KW"/>
</dbReference>
<evidence type="ECO:0000313" key="9">
    <source>
        <dbReference type="EMBL" id="BBA85091.1"/>
    </source>
</evidence>
<dbReference type="GO" id="GO:0003735">
    <property type="term" value="F:structural constituent of ribosome"/>
    <property type="evidence" value="ECO:0007669"/>
    <property type="project" value="UniProtKB-UniRule"/>
</dbReference>
<feature type="region of interest" description="Disordered" evidence="8">
    <location>
        <begin position="137"/>
        <end position="160"/>
    </location>
</feature>
<dbReference type="RefSeq" id="WP_148708440.1">
    <property type="nucleotide sequence ID" value="NZ_AP018161.1"/>
</dbReference>
<evidence type="ECO:0000256" key="1">
    <source>
        <dbReference type="ARBA" id="ARBA00006540"/>
    </source>
</evidence>
<keyword evidence="4" id="KW-0694">RNA-binding</keyword>
<dbReference type="InterPro" id="IPR009000">
    <property type="entry name" value="Transl_B-barrel_sf"/>
</dbReference>
<sequence length="214" mass="23804">MNLNNKNIVKIFGIKLGMSTIYNNFSCTPVTLVKILDNTILDIKNNKDFINLKILSKNILNNKNKNKSFIGILSKYNIFNGNTLHEINLDNSFIKLFKIGYSISIDYLLNSNNISITSKSKGKGFSGVIKRWNFSKQDSSHGNSLSHRAPGSIGQNQSPGRVLKGKKMSGHYGNVNVTIKNVKILSNICNDNVLIIKGSLPGSNKNILIIKYEI</sequence>
<keyword evidence="10" id="KW-1185">Reference proteome</keyword>
<feature type="compositionally biased region" description="Polar residues" evidence="8">
    <location>
        <begin position="137"/>
        <end position="146"/>
    </location>
</feature>
<keyword evidence="3" id="KW-0699">rRNA-binding</keyword>
<dbReference type="NCBIfam" id="TIGR03625">
    <property type="entry name" value="L3_bact"/>
    <property type="match status" value="1"/>
</dbReference>
<gene>
    <name evidence="9" type="primary">rplC</name>
    <name evidence="9" type="ORF">NARRFE1_01560</name>
</gene>
<dbReference type="FunFam" id="2.40.30.10:FF:000004">
    <property type="entry name" value="50S ribosomal protein L3"/>
    <property type="match status" value="1"/>
</dbReference>
<evidence type="ECO:0000256" key="5">
    <source>
        <dbReference type="ARBA" id="ARBA00022980"/>
    </source>
</evidence>
<dbReference type="KEGG" id="eor:NARRFE1_01560"/>
<evidence type="ECO:0000256" key="3">
    <source>
        <dbReference type="ARBA" id="ARBA00022730"/>
    </source>
</evidence>